<sequence>MITGGKTMTKNAKDRTFETAEFPEYRVEAYVAEIPVPEYMESCVDIPTFLGYCEACPSYGKTWACPPFDFSVQDFWRSYRSFYMSGKKIIFDTREISRDCAVEDFKKISGQILKKESHALDTELIKLEAQYPGSVALSMGSCDVCGEGGCTRPFGEPCRRPERMRHSVESLGGNVGLSVKKYLKQEIQWMSEDRLPEYFMLMGGLLKK</sequence>
<dbReference type="Pfam" id="PF10050">
    <property type="entry name" value="DUF2284"/>
    <property type="match status" value="1"/>
</dbReference>
<dbReference type="KEGG" id="emt:CPZ25_005535"/>
<name>A0A4P9C7U5_EUBML</name>
<dbReference type="InterPro" id="IPR019271">
    <property type="entry name" value="DUF2284_metal-binding"/>
</dbReference>
<organism evidence="1 2">
    <name type="scientific">Eubacterium maltosivorans</name>
    <dbReference type="NCBI Taxonomy" id="2041044"/>
    <lineage>
        <taxon>Bacteria</taxon>
        <taxon>Bacillati</taxon>
        <taxon>Bacillota</taxon>
        <taxon>Clostridia</taxon>
        <taxon>Eubacteriales</taxon>
        <taxon>Eubacteriaceae</taxon>
        <taxon>Eubacterium</taxon>
    </lineage>
</organism>
<proteinExistence type="predicted"/>
<keyword evidence="2" id="KW-1185">Reference proteome</keyword>
<dbReference type="Proteomes" id="UP000218387">
    <property type="component" value="Chromosome"/>
</dbReference>
<dbReference type="EMBL" id="CP029487">
    <property type="protein sequence ID" value="QCT70811.1"/>
    <property type="molecule type" value="Genomic_DNA"/>
</dbReference>
<evidence type="ECO:0000313" key="1">
    <source>
        <dbReference type="EMBL" id="QCT70811.1"/>
    </source>
</evidence>
<protein>
    <submittedName>
        <fullName evidence="1">DUF2284 domain-containing protein</fullName>
    </submittedName>
</protein>
<reference evidence="1 2" key="1">
    <citation type="submission" date="2018-05" db="EMBL/GenBank/DDBJ databases">
        <title>Genome comparison of Eubacterium sp.</title>
        <authorList>
            <person name="Feng Y."/>
            <person name="Sanchez-Andrea I."/>
            <person name="Stams A.J.M."/>
            <person name="De Vos W.M."/>
        </authorList>
    </citation>
    <scope>NUCLEOTIDE SEQUENCE [LARGE SCALE GENOMIC DNA]</scope>
    <source>
        <strain evidence="1 2">YI</strain>
    </source>
</reference>
<evidence type="ECO:0000313" key="2">
    <source>
        <dbReference type="Proteomes" id="UP000218387"/>
    </source>
</evidence>
<accession>A0A4P9C7U5</accession>
<gene>
    <name evidence="1" type="ORF">CPZ25_005535</name>
</gene>
<dbReference type="AlphaFoldDB" id="A0A4P9C7U5"/>